<feature type="transmembrane region" description="Helical" evidence="5">
    <location>
        <begin position="41"/>
        <end position="63"/>
    </location>
</feature>
<dbReference type="PANTHER" id="PTHR24064">
    <property type="entry name" value="SOLUTE CARRIER FAMILY 22 MEMBER"/>
    <property type="match status" value="1"/>
</dbReference>
<dbReference type="InterPro" id="IPR036259">
    <property type="entry name" value="MFS_trans_sf"/>
</dbReference>
<accession>A0AA39L311</accession>
<reference evidence="7" key="2">
    <citation type="submission" date="2023-03" db="EMBL/GenBank/DDBJ databases">
        <authorList>
            <person name="Inwood S.N."/>
            <person name="Skelly J.G."/>
            <person name="Guhlin J."/>
            <person name="Harrop T.W.R."/>
            <person name="Goldson S.G."/>
            <person name="Dearden P.K."/>
        </authorList>
    </citation>
    <scope>NUCLEOTIDE SEQUENCE</scope>
    <source>
        <strain evidence="7">Lincoln</strain>
        <tissue evidence="7">Whole body</tissue>
    </source>
</reference>
<keyword evidence="4 5" id="KW-0472">Membrane</keyword>
<feature type="transmembrane region" description="Helical" evidence="5">
    <location>
        <begin position="361"/>
        <end position="382"/>
    </location>
</feature>
<dbReference type="Pfam" id="PF00083">
    <property type="entry name" value="Sugar_tr"/>
    <property type="match status" value="1"/>
</dbReference>
<evidence type="ECO:0000256" key="2">
    <source>
        <dbReference type="ARBA" id="ARBA00022692"/>
    </source>
</evidence>
<keyword evidence="3 5" id="KW-1133">Transmembrane helix</keyword>
<evidence type="ECO:0000256" key="3">
    <source>
        <dbReference type="ARBA" id="ARBA00022989"/>
    </source>
</evidence>
<keyword evidence="2 5" id="KW-0812">Transmembrane</keyword>
<feature type="transmembrane region" description="Helical" evidence="5">
    <location>
        <begin position="215"/>
        <end position="233"/>
    </location>
</feature>
<dbReference type="SUPFAM" id="SSF103473">
    <property type="entry name" value="MFS general substrate transporter"/>
    <property type="match status" value="1"/>
</dbReference>
<feature type="transmembrane region" description="Helical" evidence="5">
    <location>
        <begin position="448"/>
        <end position="471"/>
    </location>
</feature>
<evidence type="ECO:0000313" key="7">
    <source>
        <dbReference type="EMBL" id="KAK0182981.1"/>
    </source>
</evidence>
<dbReference type="InterPro" id="IPR005828">
    <property type="entry name" value="MFS_sugar_transport-like"/>
</dbReference>
<dbReference type="GO" id="GO:0016020">
    <property type="term" value="C:membrane"/>
    <property type="evidence" value="ECO:0007669"/>
    <property type="project" value="UniProtKB-SubCell"/>
</dbReference>
<keyword evidence="8" id="KW-1185">Reference proteome</keyword>
<dbReference type="EMBL" id="JAQQBR010000001">
    <property type="protein sequence ID" value="KAK0182981.1"/>
    <property type="molecule type" value="Genomic_DNA"/>
</dbReference>
<feature type="transmembrane region" description="Helical" evidence="5">
    <location>
        <begin position="512"/>
        <end position="531"/>
    </location>
</feature>
<comment type="subcellular location">
    <subcellularLocation>
        <location evidence="1">Membrane</location>
        <topology evidence="1">Multi-pass membrane protein</topology>
    </subcellularLocation>
</comment>
<organism evidence="7 8">
    <name type="scientific">Microctonus hyperodae</name>
    <name type="common">Parasitoid wasp</name>
    <dbReference type="NCBI Taxonomy" id="165561"/>
    <lineage>
        <taxon>Eukaryota</taxon>
        <taxon>Metazoa</taxon>
        <taxon>Ecdysozoa</taxon>
        <taxon>Arthropoda</taxon>
        <taxon>Hexapoda</taxon>
        <taxon>Insecta</taxon>
        <taxon>Pterygota</taxon>
        <taxon>Neoptera</taxon>
        <taxon>Endopterygota</taxon>
        <taxon>Hymenoptera</taxon>
        <taxon>Apocrita</taxon>
        <taxon>Ichneumonoidea</taxon>
        <taxon>Braconidae</taxon>
        <taxon>Euphorinae</taxon>
        <taxon>Microctonus</taxon>
    </lineage>
</organism>
<dbReference type="GO" id="GO:0022857">
    <property type="term" value="F:transmembrane transporter activity"/>
    <property type="evidence" value="ECO:0007669"/>
    <property type="project" value="InterPro"/>
</dbReference>
<evidence type="ECO:0000256" key="4">
    <source>
        <dbReference type="ARBA" id="ARBA00023136"/>
    </source>
</evidence>
<reference evidence="7" key="1">
    <citation type="journal article" date="2023" name="bioRxiv">
        <title>Scaffold-level genome assemblies of two parasitoid biocontrol wasps reveal the parthenogenesis mechanism and an associated novel virus.</title>
        <authorList>
            <person name="Inwood S."/>
            <person name="Skelly J."/>
            <person name="Guhlin J."/>
            <person name="Harrop T."/>
            <person name="Goldson S."/>
            <person name="Dearden P."/>
        </authorList>
    </citation>
    <scope>NUCLEOTIDE SEQUENCE</scope>
    <source>
        <strain evidence="7">Lincoln</strain>
        <tissue evidence="7">Whole body</tissue>
    </source>
</reference>
<evidence type="ECO:0000256" key="5">
    <source>
        <dbReference type="SAM" id="Phobius"/>
    </source>
</evidence>
<protein>
    <recommendedName>
        <fullName evidence="6">Major facilitator superfamily (MFS) profile domain-containing protein</fullName>
    </recommendedName>
</protein>
<feature type="transmembrane region" description="Helical" evidence="5">
    <location>
        <begin position="394"/>
        <end position="415"/>
    </location>
</feature>
<sequence length="563" mass="63223">MKNDTMNDTNSLSIAIKDELQDESIRIQGLHDMDYVGKYQFMVFSIVSIPLILSATFAVGYVFTAGEVNYRCLVPECENSSSAIWNNSWAEHSIPKKNNLFGSCEHYTVKNDLSGSCSSSSFTKKISKCDTWVYDAKEKTILNEWDITCDENRWKLTLVGTINNVGQLVGLMFAGYLSDKHGRRTLLVGQTFCTGILGLIQSFSFNYWMFVTFEFLQSVTAAGIYSTGFILALEMVGERRRVFSGTIICCMYAIGEIILGFTAMGFKSWRTIMRIFFAPCLLAICLPFLIPESIRWLIVNNKHERVMKIYQKMSKMNGIEISNKTIGIYKELNSANVSTEKKIESENNVVPVRETLSRPKLMIRLIACCLCWLTNTFVYYGLSLNSVAFAGDKYLNFILVSFVEIPAYFLSWILIDYVGRRFTLSGSFLLSGFFCIGIQFIPHDLWSYAPLILYMAGKGCITMAFATVYVYTAELFPTPVRHFLLSICSMTGRIGSILAPQTRLLSTIMQSLPLILFGTLGIIAGIISLVFPETLGQKLPDTIAEAENIGRKTDINKDSCAPS</sequence>
<dbReference type="PROSITE" id="PS50850">
    <property type="entry name" value="MFS"/>
    <property type="match status" value="1"/>
</dbReference>
<evidence type="ECO:0000256" key="1">
    <source>
        <dbReference type="ARBA" id="ARBA00004141"/>
    </source>
</evidence>
<dbReference type="Proteomes" id="UP001168972">
    <property type="component" value="Unassembled WGS sequence"/>
</dbReference>
<feature type="domain" description="Major facilitator superfamily (MFS) profile" evidence="6">
    <location>
        <begin position="116"/>
        <end position="536"/>
    </location>
</feature>
<dbReference type="InterPro" id="IPR020846">
    <property type="entry name" value="MFS_dom"/>
</dbReference>
<feature type="transmembrane region" description="Helical" evidence="5">
    <location>
        <begin position="272"/>
        <end position="290"/>
    </location>
</feature>
<comment type="caution">
    <text evidence="7">The sequence shown here is derived from an EMBL/GenBank/DDBJ whole genome shotgun (WGS) entry which is preliminary data.</text>
</comment>
<dbReference type="Gene3D" id="1.20.1250.20">
    <property type="entry name" value="MFS general substrate transporter like domains"/>
    <property type="match status" value="1"/>
</dbReference>
<evidence type="ECO:0000313" key="8">
    <source>
        <dbReference type="Proteomes" id="UP001168972"/>
    </source>
</evidence>
<evidence type="ECO:0000259" key="6">
    <source>
        <dbReference type="PROSITE" id="PS50850"/>
    </source>
</evidence>
<dbReference type="AlphaFoldDB" id="A0AA39L311"/>
<dbReference type="CDD" id="cd17317">
    <property type="entry name" value="MFS_SLC22"/>
    <property type="match status" value="1"/>
</dbReference>
<feature type="transmembrane region" description="Helical" evidence="5">
    <location>
        <begin position="186"/>
        <end position="209"/>
    </location>
</feature>
<gene>
    <name evidence="7" type="ORF">PV327_001060</name>
</gene>
<feature type="transmembrane region" description="Helical" evidence="5">
    <location>
        <begin position="422"/>
        <end position="442"/>
    </location>
</feature>
<name>A0AA39L311_MICHY</name>
<feature type="transmembrane region" description="Helical" evidence="5">
    <location>
        <begin position="245"/>
        <end position="266"/>
    </location>
</feature>
<proteinExistence type="predicted"/>